<evidence type="ECO:0000313" key="2">
    <source>
        <dbReference type="EMBL" id="RZU42479.1"/>
    </source>
</evidence>
<feature type="transmembrane region" description="Helical" evidence="1">
    <location>
        <begin position="6"/>
        <end position="31"/>
    </location>
</feature>
<comment type="caution">
    <text evidence="2">The sequence shown here is derived from an EMBL/GenBank/DDBJ whole genome shotgun (WGS) entry which is preliminary data.</text>
</comment>
<dbReference type="AlphaFoldDB" id="A0A4Q7YZ82"/>
<dbReference type="EMBL" id="SHKW01000001">
    <property type="protein sequence ID" value="RZU42479.1"/>
    <property type="molecule type" value="Genomic_DNA"/>
</dbReference>
<name>A0A4Q7YZ82_9BACT</name>
<dbReference type="Proteomes" id="UP000292958">
    <property type="component" value="Unassembled WGS sequence"/>
</dbReference>
<accession>A0A4Q7YZ82</accession>
<feature type="transmembrane region" description="Helical" evidence="1">
    <location>
        <begin position="43"/>
        <end position="67"/>
    </location>
</feature>
<reference evidence="2 3" key="1">
    <citation type="submission" date="2019-02" db="EMBL/GenBank/DDBJ databases">
        <title>Genomic Encyclopedia of Archaeal and Bacterial Type Strains, Phase II (KMG-II): from individual species to whole genera.</title>
        <authorList>
            <person name="Goeker M."/>
        </authorList>
    </citation>
    <scope>NUCLEOTIDE SEQUENCE [LARGE SCALE GENOMIC DNA]</scope>
    <source>
        <strain evidence="2 3">DSM 18101</strain>
    </source>
</reference>
<evidence type="ECO:0000256" key="1">
    <source>
        <dbReference type="SAM" id="Phobius"/>
    </source>
</evidence>
<dbReference type="RefSeq" id="WP_242618067.1">
    <property type="nucleotide sequence ID" value="NZ_SHKW01000001.1"/>
</dbReference>
<feature type="transmembrane region" description="Helical" evidence="1">
    <location>
        <begin position="166"/>
        <end position="193"/>
    </location>
</feature>
<keyword evidence="1" id="KW-0472">Membrane</keyword>
<feature type="transmembrane region" description="Helical" evidence="1">
    <location>
        <begin position="112"/>
        <end position="135"/>
    </location>
</feature>
<feature type="transmembrane region" description="Helical" evidence="1">
    <location>
        <begin position="73"/>
        <end position="92"/>
    </location>
</feature>
<keyword evidence="1" id="KW-1133">Transmembrane helix</keyword>
<protein>
    <submittedName>
        <fullName evidence="2">Uncharacterized protein</fullName>
    </submittedName>
</protein>
<gene>
    <name evidence="2" type="ORF">BDD14_4069</name>
</gene>
<proteinExistence type="predicted"/>
<organism evidence="2 3">
    <name type="scientific">Edaphobacter modestus</name>
    <dbReference type="NCBI Taxonomy" id="388466"/>
    <lineage>
        <taxon>Bacteria</taxon>
        <taxon>Pseudomonadati</taxon>
        <taxon>Acidobacteriota</taxon>
        <taxon>Terriglobia</taxon>
        <taxon>Terriglobales</taxon>
        <taxon>Acidobacteriaceae</taxon>
        <taxon>Edaphobacter</taxon>
    </lineage>
</organism>
<keyword evidence="1" id="KW-0812">Transmembrane</keyword>
<sequence length="226" mass="23959">MSDGLPWGVLGVLVLLGAYHGVNPGMGWLFALSLGLQQRSRKAVLRALVPIALGHAIAIALTLGVVSLLEFKIPFATLKFLVAAILFALGLYRVFRSRHPRGAGMRVGFRDLTVWSFLMASAHGAGLMLAPVLLATPLQGMHHSMNSSVASNSGVASSVAGIAPSLLALAVLVHTVGLILVAGVVAILFYQFYEKRGLGLLRHTWFNFDLLWAFALIIAGVAALVV</sequence>
<feature type="transmembrane region" description="Helical" evidence="1">
    <location>
        <begin position="205"/>
        <end position="225"/>
    </location>
</feature>
<keyword evidence="3" id="KW-1185">Reference proteome</keyword>
<evidence type="ECO:0000313" key="3">
    <source>
        <dbReference type="Proteomes" id="UP000292958"/>
    </source>
</evidence>